<feature type="domain" description="ABC-type glycine betaine transport system substrate-binding" evidence="2">
    <location>
        <begin position="33"/>
        <end position="300"/>
    </location>
</feature>
<dbReference type="Gene3D" id="3.40.190.120">
    <property type="entry name" value="Osmoprotection protein (prox), domain 2"/>
    <property type="match status" value="1"/>
</dbReference>
<dbReference type="SUPFAM" id="SSF53850">
    <property type="entry name" value="Periplasmic binding protein-like II"/>
    <property type="match status" value="1"/>
</dbReference>
<dbReference type="Gene3D" id="3.40.190.10">
    <property type="entry name" value="Periplasmic binding protein-like II"/>
    <property type="match status" value="1"/>
</dbReference>
<evidence type="ECO:0000313" key="4">
    <source>
        <dbReference type="Proteomes" id="UP000077875"/>
    </source>
</evidence>
<dbReference type="STRING" id="376489.A5892_08415"/>
<proteinExistence type="predicted"/>
<keyword evidence="1" id="KW-0732">Signal</keyword>
<sequence>MSLPTLRWTRLAVVPLAALALCAAPLAQAQQPNIRVAAKAFTEQRLLATLTQVYLQHLGYSVDVTWGLSTALTRPAQLNNEIDLVWEYTGTSLIVYNHVEEVLDAEASYQRVSELDGEKGLTWLAPTSFNNTYAIAMPEEIAQRDGDIRTMSQMAEWMAAHPDQFHLFAMDYDFAGRPDGLPGMAERYGYRFSRSELRSMDPGLVYLALRNQQAYGGIVYTTDGRIDAFDLRVLEDDKNYFPAYNAAPIVRSDYLEAHPELREQMDRLSALLDEETMRGLNARVDIEQQSTTSVARDFLSSHGLI</sequence>
<gene>
    <name evidence="3" type="ORF">A5892_08415</name>
</gene>
<dbReference type="EMBL" id="CP015243">
    <property type="protein sequence ID" value="ANF57485.1"/>
    <property type="molecule type" value="Genomic_DNA"/>
</dbReference>
<protein>
    <submittedName>
        <fullName evidence="3">Glycine/betaine ABC transporter substrate-binding protein</fullName>
    </submittedName>
</protein>
<dbReference type="Proteomes" id="UP000077875">
    <property type="component" value="Chromosome"/>
</dbReference>
<dbReference type="RefSeq" id="WP_064122432.1">
    <property type="nucleotide sequence ID" value="NZ_CP015243.1"/>
</dbReference>
<dbReference type="InterPro" id="IPR007210">
    <property type="entry name" value="ABC_Gly_betaine_transp_sub-bd"/>
</dbReference>
<dbReference type="GO" id="GO:0043190">
    <property type="term" value="C:ATP-binding cassette (ABC) transporter complex"/>
    <property type="evidence" value="ECO:0007669"/>
    <property type="project" value="InterPro"/>
</dbReference>
<dbReference type="AlphaFoldDB" id="A0A172YEU4"/>
<dbReference type="KEGG" id="haa:A5892_08415"/>
<dbReference type="GO" id="GO:0022857">
    <property type="term" value="F:transmembrane transporter activity"/>
    <property type="evidence" value="ECO:0007669"/>
    <property type="project" value="InterPro"/>
</dbReference>
<dbReference type="Pfam" id="PF04069">
    <property type="entry name" value="OpuAC"/>
    <property type="match status" value="1"/>
</dbReference>
<keyword evidence="4" id="KW-1185">Reference proteome</keyword>
<evidence type="ECO:0000313" key="3">
    <source>
        <dbReference type="EMBL" id="ANF57485.1"/>
    </source>
</evidence>
<name>A0A172YEU4_9GAMM</name>
<evidence type="ECO:0000259" key="2">
    <source>
        <dbReference type="Pfam" id="PF04069"/>
    </source>
</evidence>
<feature type="chain" id="PRO_5008004647" evidence="1">
    <location>
        <begin position="30"/>
        <end position="305"/>
    </location>
</feature>
<evidence type="ECO:0000256" key="1">
    <source>
        <dbReference type="SAM" id="SignalP"/>
    </source>
</evidence>
<accession>A0A172YEU4</accession>
<reference evidence="3 4" key="1">
    <citation type="submission" date="2016-04" db="EMBL/GenBank/DDBJ databases">
        <title>Complete Genome Sequence of Halotalea alkalilenta IHB B 13600.</title>
        <authorList>
            <person name="Swarnkar M.K."/>
            <person name="Sharma A."/>
            <person name="Kaushal K."/>
            <person name="Soni R."/>
            <person name="Rana S."/>
            <person name="Singh A.K."/>
            <person name="Gulati A."/>
        </authorList>
    </citation>
    <scope>NUCLEOTIDE SEQUENCE [LARGE SCALE GENOMIC DNA]</scope>
    <source>
        <strain evidence="3 4">IHB B 13600</strain>
    </source>
</reference>
<dbReference type="CDD" id="cd13611">
    <property type="entry name" value="PBP2_YehZ"/>
    <property type="match status" value="1"/>
</dbReference>
<feature type="signal peptide" evidence="1">
    <location>
        <begin position="1"/>
        <end position="29"/>
    </location>
</feature>
<organism evidence="3 4">
    <name type="scientific">Halotalea alkalilenta</name>
    <dbReference type="NCBI Taxonomy" id="376489"/>
    <lineage>
        <taxon>Bacteria</taxon>
        <taxon>Pseudomonadati</taxon>
        <taxon>Pseudomonadota</taxon>
        <taxon>Gammaproteobacteria</taxon>
        <taxon>Oceanospirillales</taxon>
        <taxon>Halomonadaceae</taxon>
        <taxon>Halotalea</taxon>
    </lineage>
</organism>